<evidence type="ECO:0000313" key="8">
    <source>
        <dbReference type="EMBL" id="KRH92236.1"/>
    </source>
</evidence>
<dbReference type="VEuPathDB" id="MicrosporidiaDB:M153_92690001"/>
<evidence type="ECO:0000256" key="2">
    <source>
        <dbReference type="ARBA" id="ARBA00008017"/>
    </source>
</evidence>
<feature type="domain" description="EF-hand" evidence="7">
    <location>
        <begin position="48"/>
        <end position="83"/>
    </location>
</feature>
<dbReference type="Proteomes" id="UP000051530">
    <property type="component" value="Unassembled WGS sequence"/>
</dbReference>
<dbReference type="GO" id="GO:0005509">
    <property type="term" value="F:calcium ion binding"/>
    <property type="evidence" value="ECO:0007669"/>
    <property type="project" value="InterPro"/>
</dbReference>
<comment type="caution">
    <text evidence="8">The sequence shown here is derived from an EMBL/GenBank/DDBJ whole genome shotgun (WGS) entry which is preliminary data.</text>
</comment>
<sequence>NTNLNTNIDNADDKEKGGNLAKSSVFGSKISIKSDGNTLKIADFKRHFGKHDGIRIFALFDIDENNEVSKDEFKKRYKSLLKEKELLDEALTANDSSIKKLNILCSIILYPIMFIFMMFCLDIYSKVKGFFSMISAIVLSISFAFSSVASSVFQSIIFVFFVRPFDVGDVIEIDNKIFIVADLGILYSTFIIDSTYETIPNDKIRDKPIKNLRKSEYVTVNFQYQCSEKDFEKINQLEEKISIFLQENNIKYNEKFRIFDFCQLNNSEIKFDIQIIITCPYQEIITLEDRKDKFSLFLFYTTKELGMSLRRHK</sequence>
<dbReference type="GO" id="GO:0006820">
    <property type="term" value="P:monoatomic anion transport"/>
    <property type="evidence" value="ECO:0007669"/>
    <property type="project" value="TreeGrafter"/>
</dbReference>
<dbReference type="PROSITE" id="PS50222">
    <property type="entry name" value="EF_HAND_2"/>
    <property type="match status" value="1"/>
</dbReference>
<dbReference type="PANTHER" id="PTHR31618">
    <property type="entry name" value="MECHANOSENSITIVE ION CHANNEL PROTEIN 5"/>
    <property type="match status" value="1"/>
</dbReference>
<evidence type="ECO:0000256" key="6">
    <source>
        <dbReference type="SAM" id="Phobius"/>
    </source>
</evidence>
<comment type="similarity">
    <text evidence="2">Belongs to the MscS (TC 1.A.23) family.</text>
</comment>
<organism evidence="8 9">
    <name type="scientific">Pseudoloma neurophilia</name>
    <dbReference type="NCBI Taxonomy" id="146866"/>
    <lineage>
        <taxon>Eukaryota</taxon>
        <taxon>Fungi</taxon>
        <taxon>Fungi incertae sedis</taxon>
        <taxon>Microsporidia</taxon>
        <taxon>Pseudoloma</taxon>
    </lineage>
</organism>
<dbReference type="InterPro" id="IPR018247">
    <property type="entry name" value="EF_Hand_1_Ca_BS"/>
</dbReference>
<comment type="subcellular location">
    <subcellularLocation>
        <location evidence="1">Membrane</location>
        <topology evidence="1">Multi-pass membrane protein</topology>
    </subcellularLocation>
</comment>
<evidence type="ECO:0000256" key="4">
    <source>
        <dbReference type="ARBA" id="ARBA00022989"/>
    </source>
</evidence>
<keyword evidence="4 6" id="KW-1133">Transmembrane helix</keyword>
<evidence type="ECO:0000313" key="9">
    <source>
        <dbReference type="Proteomes" id="UP000051530"/>
    </source>
</evidence>
<dbReference type="InterPro" id="IPR023408">
    <property type="entry name" value="MscS_beta-dom_sf"/>
</dbReference>
<feature type="non-terminal residue" evidence="8">
    <location>
        <position position="1"/>
    </location>
</feature>
<evidence type="ECO:0000256" key="1">
    <source>
        <dbReference type="ARBA" id="ARBA00004141"/>
    </source>
</evidence>
<dbReference type="OrthoDB" id="544685at2759"/>
<dbReference type="InterPro" id="IPR016688">
    <property type="entry name" value="MscS-like_plants/fungi"/>
</dbReference>
<keyword evidence="3 6" id="KW-0812">Transmembrane</keyword>
<reference evidence="8 9" key="1">
    <citation type="submission" date="2015-07" db="EMBL/GenBank/DDBJ databases">
        <title>The genome of Pseudoloma neurophilia, a relevant intracellular parasite of the zebrafish.</title>
        <authorList>
            <person name="Ndikumana S."/>
            <person name="Pelin A."/>
            <person name="Sanders J."/>
            <person name="Corradi N."/>
        </authorList>
    </citation>
    <scope>NUCLEOTIDE SEQUENCE [LARGE SCALE GENOMIC DNA]</scope>
    <source>
        <strain evidence="8 9">MK1</strain>
    </source>
</reference>
<dbReference type="EMBL" id="LGUB01001091">
    <property type="protein sequence ID" value="KRH92236.1"/>
    <property type="molecule type" value="Genomic_DNA"/>
</dbReference>
<evidence type="ECO:0000256" key="5">
    <source>
        <dbReference type="ARBA" id="ARBA00023136"/>
    </source>
</evidence>
<accession>A0A0R0LRX6</accession>
<dbReference type="InterPro" id="IPR010920">
    <property type="entry name" value="LSM_dom_sf"/>
</dbReference>
<dbReference type="PANTHER" id="PTHR31618:SF1">
    <property type="entry name" value="EF-HAND DOMAIN-CONTAINING PROTEIN"/>
    <property type="match status" value="1"/>
</dbReference>
<dbReference type="GO" id="GO:0005886">
    <property type="term" value="C:plasma membrane"/>
    <property type="evidence" value="ECO:0007669"/>
    <property type="project" value="TreeGrafter"/>
</dbReference>
<keyword evidence="9" id="KW-1185">Reference proteome</keyword>
<dbReference type="SUPFAM" id="SSF50182">
    <property type="entry name" value="Sm-like ribonucleoproteins"/>
    <property type="match status" value="1"/>
</dbReference>
<proteinExistence type="inferred from homology"/>
<keyword evidence="5 6" id="KW-0472">Membrane</keyword>
<protein>
    <submittedName>
        <fullName evidence="8">Small Conductance Mechanosensitive Ion Channel (MscS) Family</fullName>
    </submittedName>
</protein>
<feature type="transmembrane region" description="Helical" evidence="6">
    <location>
        <begin position="101"/>
        <end position="124"/>
    </location>
</feature>
<dbReference type="Gene3D" id="2.30.30.60">
    <property type="match status" value="1"/>
</dbReference>
<name>A0A0R0LRX6_9MICR</name>
<gene>
    <name evidence="8" type="ORF">M153_92690001</name>
</gene>
<evidence type="ECO:0000256" key="3">
    <source>
        <dbReference type="ARBA" id="ARBA00022692"/>
    </source>
</evidence>
<dbReference type="GO" id="GO:0008381">
    <property type="term" value="F:mechanosensitive monoatomic ion channel activity"/>
    <property type="evidence" value="ECO:0007669"/>
    <property type="project" value="TreeGrafter"/>
</dbReference>
<dbReference type="InterPro" id="IPR002048">
    <property type="entry name" value="EF_hand_dom"/>
</dbReference>
<dbReference type="PROSITE" id="PS00018">
    <property type="entry name" value="EF_HAND_1"/>
    <property type="match status" value="1"/>
</dbReference>
<dbReference type="Pfam" id="PF00924">
    <property type="entry name" value="MS_channel_2nd"/>
    <property type="match status" value="1"/>
</dbReference>
<dbReference type="AlphaFoldDB" id="A0A0R0LRX6"/>
<evidence type="ECO:0000259" key="7">
    <source>
        <dbReference type="PROSITE" id="PS50222"/>
    </source>
</evidence>
<feature type="transmembrane region" description="Helical" evidence="6">
    <location>
        <begin position="130"/>
        <end position="153"/>
    </location>
</feature>
<dbReference type="InterPro" id="IPR006685">
    <property type="entry name" value="MscS_channel_2nd"/>
</dbReference>